<dbReference type="Proteomes" id="UP000053864">
    <property type="component" value="Unassembled WGS sequence"/>
</dbReference>
<reference evidence="1" key="1">
    <citation type="submission" date="2013-11" db="EMBL/GenBank/DDBJ databases">
        <title>The Genome Sequence of Phytophthora parasitica CJ05E6.</title>
        <authorList>
            <consortium name="The Broad Institute Genomics Platform"/>
            <person name="Russ C."/>
            <person name="Tyler B."/>
            <person name="Panabieres F."/>
            <person name="Shan W."/>
            <person name="Tripathy S."/>
            <person name="Grunwald N."/>
            <person name="Machado M."/>
            <person name="Johnson C.S."/>
            <person name="Arredondo F."/>
            <person name="Hong C."/>
            <person name="Coffey M."/>
            <person name="Young S.K."/>
            <person name="Zeng Q."/>
            <person name="Gargeya S."/>
            <person name="Fitzgerald M."/>
            <person name="Abouelleil A."/>
            <person name="Alvarado L."/>
            <person name="Chapman S.B."/>
            <person name="Gainer-Dewar J."/>
            <person name="Goldberg J."/>
            <person name="Griggs A."/>
            <person name="Gujja S."/>
            <person name="Hansen M."/>
            <person name="Howarth C."/>
            <person name="Imamovic A."/>
            <person name="Ireland A."/>
            <person name="Larimer J."/>
            <person name="McCowan C."/>
            <person name="Murphy C."/>
            <person name="Pearson M."/>
            <person name="Poon T.W."/>
            <person name="Priest M."/>
            <person name="Roberts A."/>
            <person name="Saif S."/>
            <person name="Shea T."/>
            <person name="Sykes S."/>
            <person name="Wortman J."/>
            <person name="Nusbaum C."/>
            <person name="Birren B."/>
        </authorList>
    </citation>
    <scope>NUCLEOTIDE SEQUENCE [LARGE SCALE GENOMIC DNA]</scope>
    <source>
        <strain evidence="1">CJ05E6</strain>
    </source>
</reference>
<name>W2MRJ4_PHYNI</name>
<accession>W2MRJ4</accession>
<dbReference type="Proteomes" id="UP000054532">
    <property type="component" value="Unassembled WGS sequence"/>
</dbReference>
<dbReference type="EMBL" id="KI674815">
    <property type="protein sequence ID" value="ETL32586.1"/>
    <property type="molecule type" value="Genomic_DNA"/>
</dbReference>
<organism evidence="2">
    <name type="scientific">Phytophthora nicotianae</name>
    <name type="common">Potato buckeye rot agent</name>
    <name type="synonym">Phytophthora parasitica</name>
    <dbReference type="NCBI Taxonomy" id="4792"/>
    <lineage>
        <taxon>Eukaryota</taxon>
        <taxon>Sar</taxon>
        <taxon>Stramenopiles</taxon>
        <taxon>Oomycota</taxon>
        <taxon>Peronosporomycetes</taxon>
        <taxon>Peronosporales</taxon>
        <taxon>Peronosporaceae</taxon>
        <taxon>Phytophthora</taxon>
    </lineage>
</organism>
<protein>
    <submittedName>
        <fullName evidence="2">Uncharacterized protein</fullName>
    </submittedName>
</protein>
<dbReference type="EMBL" id="KI694766">
    <property type="protein sequence ID" value="ETM38997.1"/>
    <property type="molecule type" value="Genomic_DNA"/>
</dbReference>
<feature type="non-terminal residue" evidence="2">
    <location>
        <position position="36"/>
    </location>
</feature>
<evidence type="ECO:0000313" key="2">
    <source>
        <dbReference type="EMBL" id="ETM38997.1"/>
    </source>
</evidence>
<proteinExistence type="predicted"/>
<evidence type="ECO:0000313" key="1">
    <source>
        <dbReference type="EMBL" id="ETL32586.1"/>
    </source>
</evidence>
<dbReference type="AlphaFoldDB" id="W2MRJ4"/>
<sequence>MANAPVKMARSWKLLERLHPSQTPASAAISVNSTAP</sequence>
<gene>
    <name evidence="2" type="ORF">L914_14805</name>
    <name evidence="1" type="ORF">L916_14855</name>
</gene>
<reference evidence="2" key="2">
    <citation type="submission" date="2013-11" db="EMBL/GenBank/DDBJ databases">
        <title>The Genome Sequence of Phytophthora parasitica IAC_01/95.</title>
        <authorList>
            <consortium name="The Broad Institute Genomics Platform"/>
            <person name="Russ C."/>
            <person name="Tyler B."/>
            <person name="Panabieres F."/>
            <person name="Shan W."/>
            <person name="Tripathy S."/>
            <person name="Grunwald N."/>
            <person name="Machado M."/>
            <person name="Johnson C.S."/>
            <person name="Arredondo F."/>
            <person name="Hong C."/>
            <person name="Coffey M."/>
            <person name="Young S.K."/>
            <person name="Zeng Q."/>
            <person name="Gargeya S."/>
            <person name="Fitzgerald M."/>
            <person name="Abouelleil A."/>
            <person name="Alvarado L."/>
            <person name="Chapman S.B."/>
            <person name="Gainer-Dewar J."/>
            <person name="Goldberg J."/>
            <person name="Griggs A."/>
            <person name="Gujja S."/>
            <person name="Hansen M."/>
            <person name="Howarth C."/>
            <person name="Imamovic A."/>
            <person name="Ireland A."/>
            <person name="Larimer J."/>
            <person name="McCowan C."/>
            <person name="Murphy C."/>
            <person name="Pearson M."/>
            <person name="Poon T.W."/>
            <person name="Priest M."/>
            <person name="Roberts A."/>
            <person name="Saif S."/>
            <person name="Shea T."/>
            <person name="Sykes S."/>
            <person name="Wortman J."/>
            <person name="Nusbaum C."/>
            <person name="Birren B."/>
        </authorList>
    </citation>
    <scope>NUCLEOTIDE SEQUENCE [LARGE SCALE GENOMIC DNA]</scope>
    <source>
        <strain evidence="2">IAC_01/95</strain>
    </source>
</reference>